<feature type="compositionally biased region" description="Polar residues" evidence="2">
    <location>
        <begin position="333"/>
        <end position="355"/>
    </location>
</feature>
<dbReference type="Proteomes" id="UP000046392">
    <property type="component" value="Unplaced"/>
</dbReference>
<feature type="compositionally biased region" description="Polar residues" evidence="2">
    <location>
        <begin position="60"/>
        <end position="74"/>
    </location>
</feature>
<proteinExistence type="predicted"/>
<evidence type="ECO:0000313" key="4">
    <source>
        <dbReference type="WBParaSite" id="SPAL_0000768900.1"/>
    </source>
</evidence>
<feature type="compositionally biased region" description="Polar residues" evidence="2">
    <location>
        <begin position="34"/>
        <end position="48"/>
    </location>
</feature>
<evidence type="ECO:0000313" key="3">
    <source>
        <dbReference type="Proteomes" id="UP000046392"/>
    </source>
</evidence>
<evidence type="ECO:0000256" key="2">
    <source>
        <dbReference type="SAM" id="MobiDB-lite"/>
    </source>
</evidence>
<name>A0A0N5BP61_STREA</name>
<feature type="compositionally biased region" description="Polar residues" evidence="2">
    <location>
        <begin position="499"/>
        <end position="511"/>
    </location>
</feature>
<dbReference type="PANTHER" id="PTHR45615">
    <property type="entry name" value="MYOSIN HEAVY CHAIN, NON-MUSCLE"/>
    <property type="match status" value="1"/>
</dbReference>
<feature type="region of interest" description="Disordered" evidence="2">
    <location>
        <begin position="324"/>
        <end position="355"/>
    </location>
</feature>
<feature type="region of interest" description="Disordered" evidence="2">
    <location>
        <begin position="486"/>
        <end position="523"/>
    </location>
</feature>
<feature type="compositionally biased region" description="Polar residues" evidence="2">
    <location>
        <begin position="863"/>
        <end position="877"/>
    </location>
</feature>
<keyword evidence="3" id="KW-1185">Reference proteome</keyword>
<feature type="region of interest" description="Disordered" evidence="2">
    <location>
        <begin position="1"/>
        <end position="94"/>
    </location>
</feature>
<protein>
    <submittedName>
        <fullName evidence="4">TACC_C domain-containing protein</fullName>
    </submittedName>
</protein>
<dbReference type="Gene3D" id="1.10.287.1490">
    <property type="match status" value="1"/>
</dbReference>
<keyword evidence="1" id="KW-0175">Coiled coil</keyword>
<evidence type="ECO:0000256" key="1">
    <source>
        <dbReference type="SAM" id="Coils"/>
    </source>
</evidence>
<sequence>MASKRAYENVLNGTENEHTPLTPRTVALPRKRVNTSQSRHPLTNQNFSGVDDGVDETKQSCDAFNESGSSSISQDKPVPVSSPEEKYTSNSQSNVSFPTRLFSVESTPFKDKYDGNLTSGTQGNNDSTICFSPGALYKSNPPTADRNISVVSTSYSYSYSFTGLFSTPNAHGQDNSILSKNGSEMATFNDSSNPGSGEDLFEVISSQTGHVDAPPVEDASVDVSIHSSLAGGNDTSTSFPSNTQMFSANRGSTQEYKDCDAESLIGYSRYSTNVSSVSMAPFENTQETTGNDTSLVNMEDSELKSEAGNNSGEAVVLSNSPHILHGGHDVSENNDTTTGNDSVNLPSSSNNLDASVDNVTKTNVLDISIKKENPNESIFSQANNSVNITILNLFNEGSPSTDNIGTSMDIGHDNVAIKLELSSTTSETYHCVLENDKSTNNVEEEMAVETAKTTDSLVLDECISIVHVHEEVSSSEDQMVILDKSENSPVSDHMDVETHSSSTPSRISNNDLPVKSNLDRSTYSNSQNVSRICDVSHDSTNSSRNVGDDVNCVNRSTVFDDSNSCMASNVTTCTLLPEYSSSSLQINDSVSNSTSEVGDATVSGDVLAVMNDLKHNVSTLSDSCSKKTDGTYLDLLDKKIDGTFTRYNEEINSLQEQLREQKEINSNNYSHFTKIKSELDQALEKLASNDKEFAKTKSEYETEISMLKGSVDELKKVLSEKNKEVSSLKELNSTYNKISIALDKRIDVLKKERDSLEKELKNKTANSSDLQKQLTAANDTLQKYRDEIVNHENSIKSINASFGNCQKELSEIKISIANKDEVIAKLEKTVADLTKEKEEFESTVERLTVENDKITEENEKLNDVNNQLSKDLSSIESQVRDAEQKAGESKMEQGDTSNEFGKIVTGGINDSIRSSTSSFNDSVRGTMTVVIEGLKDDYGKLLDKVNKIALDKTPQKENITKITAEIMSSLKEIQKELSQEKMKMNNILSEMNKQHTVYPDGSHNSWKNEELFNLNEIIPSIRQAIHKLSEVNNSKLSEGEFKQKLDLLSRENADISKNCEDLRMKCINLESSVDNITEKERKMAKELLSLRIKNMEYEIKLGLLTPEAAAEKCCDPEYSIEYFQKV</sequence>
<feature type="region of interest" description="Disordered" evidence="2">
    <location>
        <begin position="862"/>
        <end position="907"/>
    </location>
</feature>
<reference evidence="4" key="1">
    <citation type="submission" date="2017-02" db="UniProtKB">
        <authorList>
            <consortium name="WormBaseParasite"/>
        </authorList>
    </citation>
    <scope>IDENTIFICATION</scope>
</reference>
<dbReference type="STRING" id="174720.A0A0N5BP61"/>
<feature type="coiled-coil region" evidence="1">
    <location>
        <begin position="1045"/>
        <end position="1079"/>
    </location>
</feature>
<accession>A0A0N5BP61</accession>
<feature type="compositionally biased region" description="Basic and acidic residues" evidence="2">
    <location>
        <begin position="878"/>
        <end position="893"/>
    </location>
</feature>
<organism evidence="3 4">
    <name type="scientific">Strongyloides papillosus</name>
    <name type="common">Intestinal threadworm</name>
    <dbReference type="NCBI Taxonomy" id="174720"/>
    <lineage>
        <taxon>Eukaryota</taxon>
        <taxon>Metazoa</taxon>
        <taxon>Ecdysozoa</taxon>
        <taxon>Nematoda</taxon>
        <taxon>Chromadorea</taxon>
        <taxon>Rhabditida</taxon>
        <taxon>Tylenchina</taxon>
        <taxon>Panagrolaimomorpha</taxon>
        <taxon>Strongyloidoidea</taxon>
        <taxon>Strongyloididae</taxon>
        <taxon>Strongyloides</taxon>
    </lineage>
</organism>
<dbReference type="AlphaFoldDB" id="A0A0N5BP61"/>
<dbReference type="PANTHER" id="PTHR45615:SF80">
    <property type="entry name" value="GRIP DOMAIN-CONTAINING PROTEIN"/>
    <property type="match status" value="1"/>
</dbReference>
<dbReference type="WBParaSite" id="SPAL_0000768900.1">
    <property type="protein sequence ID" value="SPAL_0000768900.1"/>
    <property type="gene ID" value="SPAL_0000768900"/>
</dbReference>